<keyword evidence="1" id="KW-0472">Membrane</keyword>
<keyword evidence="1" id="KW-1133">Transmembrane helix</keyword>
<dbReference type="STRING" id="1391627.SAMN05216464_102100"/>
<dbReference type="PANTHER" id="PTHR23028">
    <property type="entry name" value="ACETYLTRANSFERASE"/>
    <property type="match status" value="1"/>
</dbReference>
<dbReference type="GO" id="GO:0009103">
    <property type="term" value="P:lipopolysaccharide biosynthetic process"/>
    <property type="evidence" value="ECO:0007669"/>
    <property type="project" value="TreeGrafter"/>
</dbReference>
<organism evidence="3 4">
    <name type="scientific">Mucilaginibacter pineti</name>
    <dbReference type="NCBI Taxonomy" id="1391627"/>
    <lineage>
        <taxon>Bacteria</taxon>
        <taxon>Pseudomonadati</taxon>
        <taxon>Bacteroidota</taxon>
        <taxon>Sphingobacteriia</taxon>
        <taxon>Sphingobacteriales</taxon>
        <taxon>Sphingobacteriaceae</taxon>
        <taxon>Mucilaginibacter</taxon>
    </lineage>
</organism>
<feature type="transmembrane region" description="Helical" evidence="1">
    <location>
        <begin position="286"/>
        <end position="307"/>
    </location>
</feature>
<sequence length="406" mass="47141">MITKPIFNQEGRIFGLDIIRFLAIVFVLIDHGQQLLPTYSSTSTLRNYSGVIGVELFFTLSGFLIGSILLKIVLNSSLYNKATIINFWKRRWLRTLPAYWFYFFVYTLVAFASGFVEFERSNLKTVIISFLFLQNLVGNFSAYFGVGWSLAIEEWFYFLTPLLLFICISFFKTNRRKAFIYNIILTIVFAIIIKIVVFYLIDSGWLTHLATKVKISNFQNRIYHGVRKIVLLRLDAAAYGVLFAYLYHFHKETIAKYKTVLLAVAIVFLITSLYLFKFILLENFNGYSFVLTFPLLGIAFSCLLPYFMEIKKSSFYSPVASFIQNVSIISYSIYLSHTVFLNLLIHYTVNLNIGYKIAAIAVMLALTYFASCWSYNYIERAGMKMRDNNNLSRFKNFIFNKADKKI</sequence>
<dbReference type="Pfam" id="PF01757">
    <property type="entry name" value="Acyl_transf_3"/>
    <property type="match status" value="1"/>
</dbReference>
<feature type="transmembrane region" description="Helical" evidence="1">
    <location>
        <begin position="99"/>
        <end position="118"/>
    </location>
</feature>
<dbReference type="Proteomes" id="UP000199072">
    <property type="component" value="Unassembled WGS sequence"/>
</dbReference>
<keyword evidence="4" id="KW-1185">Reference proteome</keyword>
<dbReference type="GO" id="GO:0016787">
    <property type="term" value="F:hydrolase activity"/>
    <property type="evidence" value="ECO:0007669"/>
    <property type="project" value="UniProtKB-KW"/>
</dbReference>
<dbReference type="GO" id="GO:0016747">
    <property type="term" value="F:acyltransferase activity, transferring groups other than amino-acyl groups"/>
    <property type="evidence" value="ECO:0007669"/>
    <property type="project" value="InterPro"/>
</dbReference>
<dbReference type="InterPro" id="IPR050879">
    <property type="entry name" value="Acyltransferase_3"/>
</dbReference>
<keyword evidence="3" id="KW-0808">Transferase</keyword>
<feature type="transmembrane region" description="Helical" evidence="1">
    <location>
        <begin position="353"/>
        <end position="378"/>
    </location>
</feature>
<evidence type="ECO:0000259" key="2">
    <source>
        <dbReference type="Pfam" id="PF01757"/>
    </source>
</evidence>
<dbReference type="PANTHER" id="PTHR23028:SF53">
    <property type="entry name" value="ACYL_TRANSF_3 DOMAIN-CONTAINING PROTEIN"/>
    <property type="match status" value="1"/>
</dbReference>
<dbReference type="GO" id="GO:0016020">
    <property type="term" value="C:membrane"/>
    <property type="evidence" value="ECO:0007669"/>
    <property type="project" value="TreeGrafter"/>
</dbReference>
<proteinExistence type="predicted"/>
<name>A0A1G6W972_9SPHI</name>
<dbReference type="AlphaFoldDB" id="A0A1G6W972"/>
<feature type="domain" description="Acyltransferase 3" evidence="2">
    <location>
        <begin position="15"/>
        <end position="370"/>
    </location>
</feature>
<gene>
    <name evidence="3" type="ORF">SAMN05216464_102100</name>
</gene>
<dbReference type="EMBL" id="FNAI01000002">
    <property type="protein sequence ID" value="SDD62359.1"/>
    <property type="molecule type" value="Genomic_DNA"/>
</dbReference>
<feature type="transmembrane region" description="Helical" evidence="1">
    <location>
        <begin position="12"/>
        <end position="29"/>
    </location>
</feature>
<dbReference type="RefSeq" id="WP_091145415.1">
    <property type="nucleotide sequence ID" value="NZ_FNAI01000002.1"/>
</dbReference>
<feature type="transmembrane region" description="Helical" evidence="1">
    <location>
        <begin position="229"/>
        <end position="247"/>
    </location>
</feature>
<accession>A0A1G6W972</accession>
<feature type="transmembrane region" description="Helical" evidence="1">
    <location>
        <begin position="178"/>
        <end position="201"/>
    </location>
</feature>
<reference evidence="3 4" key="1">
    <citation type="submission" date="2016-10" db="EMBL/GenBank/DDBJ databases">
        <authorList>
            <person name="de Groot N.N."/>
        </authorList>
    </citation>
    <scope>NUCLEOTIDE SEQUENCE [LARGE SCALE GENOMIC DNA]</scope>
    <source>
        <strain evidence="3 4">47C3B</strain>
    </source>
</reference>
<dbReference type="InterPro" id="IPR002656">
    <property type="entry name" value="Acyl_transf_3_dom"/>
</dbReference>
<keyword evidence="3" id="KW-0012">Acyltransferase</keyword>
<protein>
    <submittedName>
        <fullName evidence="3">Peptidoglycan/LPS O-acetylase OafA/YrhL, contains acyltransferase and SGNH-hydrolase domains</fullName>
    </submittedName>
</protein>
<keyword evidence="1" id="KW-0812">Transmembrane</keyword>
<feature type="transmembrane region" description="Helical" evidence="1">
    <location>
        <begin position="259"/>
        <end position="280"/>
    </location>
</feature>
<feature type="transmembrane region" description="Helical" evidence="1">
    <location>
        <begin position="50"/>
        <end position="74"/>
    </location>
</feature>
<dbReference type="OrthoDB" id="290051at2"/>
<keyword evidence="3" id="KW-0378">Hydrolase</keyword>
<feature type="transmembrane region" description="Helical" evidence="1">
    <location>
        <begin position="155"/>
        <end position="171"/>
    </location>
</feature>
<evidence type="ECO:0000256" key="1">
    <source>
        <dbReference type="SAM" id="Phobius"/>
    </source>
</evidence>
<evidence type="ECO:0000313" key="4">
    <source>
        <dbReference type="Proteomes" id="UP000199072"/>
    </source>
</evidence>
<evidence type="ECO:0000313" key="3">
    <source>
        <dbReference type="EMBL" id="SDD62359.1"/>
    </source>
</evidence>